<dbReference type="GO" id="GO:0005524">
    <property type="term" value="F:ATP binding"/>
    <property type="evidence" value="ECO:0007669"/>
    <property type="project" value="UniProtKB-UniRule"/>
</dbReference>
<dbReference type="GO" id="GO:0005829">
    <property type="term" value="C:cytosol"/>
    <property type="evidence" value="ECO:0007669"/>
    <property type="project" value="TreeGrafter"/>
</dbReference>
<comment type="pathway">
    <text evidence="1 11">Metabolic intermediate biosynthesis; chorismate biosynthesis; chorismate from D-erythrose 4-phosphate and phosphoenolpyruvate: step 5/7.</text>
</comment>
<comment type="subcellular location">
    <subcellularLocation>
        <location evidence="11">Cytoplasm</location>
    </subcellularLocation>
</comment>
<protein>
    <recommendedName>
        <fullName evidence="3 11">Shikimate kinase</fullName>
        <shortName evidence="11">SK</shortName>
        <ecNumber evidence="3 11">2.7.1.71</ecNumber>
    </recommendedName>
</protein>
<comment type="similarity">
    <text evidence="2 11">Belongs to the shikimate kinase family.</text>
</comment>
<dbReference type="PANTHER" id="PTHR21087:SF16">
    <property type="entry name" value="SHIKIMATE KINASE 1, CHLOROPLASTIC"/>
    <property type="match status" value="1"/>
</dbReference>
<dbReference type="GO" id="GO:0009073">
    <property type="term" value="P:aromatic amino acid family biosynthetic process"/>
    <property type="evidence" value="ECO:0007669"/>
    <property type="project" value="UniProtKB-KW"/>
</dbReference>
<keyword evidence="8 11" id="KW-0067">ATP-binding</keyword>
<comment type="caution">
    <text evidence="11">Lacks conserved residue(s) required for the propagation of feature annotation.</text>
</comment>
<dbReference type="InterPro" id="IPR027417">
    <property type="entry name" value="P-loop_NTPase"/>
</dbReference>
<dbReference type="EMBL" id="MGDE01000140">
    <property type="protein sequence ID" value="OGL45366.1"/>
    <property type="molecule type" value="Genomic_DNA"/>
</dbReference>
<keyword evidence="9 11" id="KW-0057">Aromatic amino acid biosynthesis</keyword>
<dbReference type="PANTHER" id="PTHR21087">
    <property type="entry name" value="SHIKIMATE KINASE"/>
    <property type="match status" value="1"/>
</dbReference>
<accession>A0A1F7RUX3</accession>
<evidence type="ECO:0000256" key="2">
    <source>
        <dbReference type="ARBA" id="ARBA00006997"/>
    </source>
</evidence>
<dbReference type="AlphaFoldDB" id="A0A1F7RUX3"/>
<evidence type="ECO:0000256" key="3">
    <source>
        <dbReference type="ARBA" id="ARBA00012154"/>
    </source>
</evidence>
<evidence type="ECO:0000256" key="5">
    <source>
        <dbReference type="ARBA" id="ARBA00022679"/>
    </source>
</evidence>
<comment type="function">
    <text evidence="11">Catalyzes the specific phosphorylation of the 3-hydroxyl group of shikimic acid using ATP as a cosubstrate.</text>
</comment>
<keyword evidence="11" id="KW-0963">Cytoplasm</keyword>
<keyword evidence="7 11" id="KW-0418">Kinase</keyword>
<evidence type="ECO:0000256" key="8">
    <source>
        <dbReference type="ARBA" id="ARBA00022840"/>
    </source>
</evidence>
<dbReference type="GO" id="GO:0008652">
    <property type="term" value="P:amino acid biosynthetic process"/>
    <property type="evidence" value="ECO:0007669"/>
    <property type="project" value="UniProtKB-KW"/>
</dbReference>
<evidence type="ECO:0000313" key="12">
    <source>
        <dbReference type="EMBL" id="OGL45366.1"/>
    </source>
</evidence>
<evidence type="ECO:0000256" key="7">
    <source>
        <dbReference type="ARBA" id="ARBA00022777"/>
    </source>
</evidence>
<comment type="cofactor">
    <cofactor evidence="11">
        <name>Mg(2+)</name>
        <dbReference type="ChEBI" id="CHEBI:18420"/>
    </cofactor>
    <text evidence="11">Binds 1 Mg(2+) ion per subunit.</text>
</comment>
<dbReference type="PROSITE" id="PS01128">
    <property type="entry name" value="SHIKIMATE_KINASE"/>
    <property type="match status" value="1"/>
</dbReference>
<comment type="subunit">
    <text evidence="11">Monomer.</text>
</comment>
<keyword evidence="5 11" id="KW-0808">Transferase</keyword>
<proteinExistence type="inferred from homology"/>
<feature type="binding site" evidence="11">
    <location>
        <begin position="10"/>
        <end position="15"/>
    </location>
    <ligand>
        <name>ATP</name>
        <dbReference type="ChEBI" id="CHEBI:30616"/>
    </ligand>
</feature>
<dbReference type="GO" id="GO:0009423">
    <property type="term" value="P:chorismate biosynthetic process"/>
    <property type="evidence" value="ECO:0007669"/>
    <property type="project" value="UniProtKB-UniRule"/>
</dbReference>
<dbReference type="CDD" id="cd00464">
    <property type="entry name" value="SK"/>
    <property type="match status" value="1"/>
</dbReference>
<keyword evidence="11" id="KW-0460">Magnesium</keyword>
<evidence type="ECO:0000256" key="4">
    <source>
        <dbReference type="ARBA" id="ARBA00022605"/>
    </source>
</evidence>
<dbReference type="Proteomes" id="UP000178797">
    <property type="component" value="Unassembled WGS sequence"/>
</dbReference>
<feature type="binding site" evidence="11">
    <location>
        <position position="139"/>
    </location>
    <ligand>
        <name>substrate</name>
    </ligand>
</feature>
<dbReference type="Gene3D" id="3.40.50.300">
    <property type="entry name" value="P-loop containing nucleotide triphosphate hydrolases"/>
    <property type="match status" value="1"/>
</dbReference>
<evidence type="ECO:0000256" key="11">
    <source>
        <dbReference type="HAMAP-Rule" id="MF_00109"/>
    </source>
</evidence>
<dbReference type="Pfam" id="PF01202">
    <property type="entry name" value="SKI"/>
    <property type="match status" value="1"/>
</dbReference>
<dbReference type="UniPathway" id="UPA00053">
    <property type="reaction ID" value="UER00088"/>
</dbReference>
<evidence type="ECO:0000256" key="9">
    <source>
        <dbReference type="ARBA" id="ARBA00023141"/>
    </source>
</evidence>
<dbReference type="InterPro" id="IPR023000">
    <property type="entry name" value="Shikimate_kinase_CS"/>
</dbReference>
<keyword evidence="4 11" id="KW-0028">Amino-acid biosynthesis</keyword>
<comment type="catalytic activity">
    <reaction evidence="10 11">
        <text>shikimate + ATP = 3-phosphoshikimate + ADP + H(+)</text>
        <dbReference type="Rhea" id="RHEA:13121"/>
        <dbReference type="ChEBI" id="CHEBI:15378"/>
        <dbReference type="ChEBI" id="CHEBI:30616"/>
        <dbReference type="ChEBI" id="CHEBI:36208"/>
        <dbReference type="ChEBI" id="CHEBI:145989"/>
        <dbReference type="ChEBI" id="CHEBI:456216"/>
        <dbReference type="EC" id="2.7.1.71"/>
    </reaction>
</comment>
<dbReference type="GO" id="GO:0000287">
    <property type="term" value="F:magnesium ion binding"/>
    <property type="evidence" value="ECO:0007669"/>
    <property type="project" value="UniProtKB-UniRule"/>
</dbReference>
<dbReference type="PRINTS" id="PR01100">
    <property type="entry name" value="SHIKIMTKNASE"/>
</dbReference>
<dbReference type="HAMAP" id="MF_00109">
    <property type="entry name" value="Shikimate_kinase"/>
    <property type="match status" value="1"/>
</dbReference>
<keyword evidence="6 11" id="KW-0547">Nucleotide-binding</keyword>
<feature type="binding site" evidence="11">
    <location>
        <position position="78"/>
    </location>
    <ligand>
        <name>substrate</name>
    </ligand>
</feature>
<organism evidence="12 13">
    <name type="scientific">Candidatus Schekmanbacteria bacterium RBG_16_38_10</name>
    <dbReference type="NCBI Taxonomy" id="1817879"/>
    <lineage>
        <taxon>Bacteria</taxon>
        <taxon>Candidatus Schekmaniibacteriota</taxon>
    </lineage>
</organism>
<feature type="binding site" evidence="11">
    <location>
        <position position="14"/>
    </location>
    <ligand>
        <name>Mg(2+)</name>
        <dbReference type="ChEBI" id="CHEBI:18420"/>
    </ligand>
</feature>
<reference evidence="12 13" key="1">
    <citation type="journal article" date="2016" name="Nat. Commun.">
        <title>Thousands of microbial genomes shed light on interconnected biogeochemical processes in an aquifer system.</title>
        <authorList>
            <person name="Anantharaman K."/>
            <person name="Brown C.T."/>
            <person name="Hug L.A."/>
            <person name="Sharon I."/>
            <person name="Castelle C.J."/>
            <person name="Probst A.J."/>
            <person name="Thomas B.C."/>
            <person name="Singh A."/>
            <person name="Wilkins M.J."/>
            <person name="Karaoz U."/>
            <person name="Brodie E.L."/>
            <person name="Williams K.H."/>
            <person name="Hubbard S.S."/>
            <person name="Banfield J.F."/>
        </authorList>
    </citation>
    <scope>NUCLEOTIDE SEQUENCE [LARGE SCALE GENOMIC DNA]</scope>
</reference>
<evidence type="ECO:0000256" key="1">
    <source>
        <dbReference type="ARBA" id="ARBA00004842"/>
    </source>
</evidence>
<feature type="binding site" evidence="11">
    <location>
        <position position="32"/>
    </location>
    <ligand>
        <name>substrate</name>
    </ligand>
</feature>
<keyword evidence="11" id="KW-0479">Metal-binding</keyword>
<dbReference type="SUPFAM" id="SSF52540">
    <property type="entry name" value="P-loop containing nucleoside triphosphate hydrolases"/>
    <property type="match status" value="1"/>
</dbReference>
<evidence type="ECO:0000313" key="13">
    <source>
        <dbReference type="Proteomes" id="UP000178797"/>
    </source>
</evidence>
<evidence type="ECO:0000256" key="6">
    <source>
        <dbReference type="ARBA" id="ARBA00022741"/>
    </source>
</evidence>
<dbReference type="GO" id="GO:0004765">
    <property type="term" value="F:shikimate kinase activity"/>
    <property type="evidence" value="ECO:0007669"/>
    <property type="project" value="UniProtKB-UniRule"/>
</dbReference>
<feature type="binding site" evidence="11">
    <location>
        <position position="120"/>
    </location>
    <ligand>
        <name>ATP</name>
        <dbReference type="ChEBI" id="CHEBI:30616"/>
    </ligand>
</feature>
<dbReference type="EC" id="2.7.1.71" evidence="3 11"/>
<gene>
    <name evidence="11" type="primary">aroK</name>
    <name evidence="12" type="ORF">A2W05_11645</name>
</gene>
<sequence>MNIVLIGFRCSGKTTIGKMLSDRLSMGFIDADERIEKKCDMTIREIFQTKGESHFRLLESDILGDLEKLDGKIIATGGGAVLKYKNMQGLKRNGVIILLDVEPDVAYERIKRDKATRKNRPPLTDKNLLTEINEQIELRRPYYRNVADFVVKTSEKPVEDIVSDIIKILKNKKVINID</sequence>
<evidence type="ECO:0000256" key="10">
    <source>
        <dbReference type="ARBA" id="ARBA00048567"/>
    </source>
</evidence>
<dbReference type="InterPro" id="IPR000623">
    <property type="entry name" value="Shikimate_kinase/TSH1"/>
</dbReference>
<name>A0A1F7RUX3_9BACT</name>
<dbReference type="InterPro" id="IPR031322">
    <property type="entry name" value="Shikimate/glucono_kinase"/>
</dbReference>
<feature type="binding site" evidence="11">
    <location>
        <position position="56"/>
    </location>
    <ligand>
        <name>substrate</name>
    </ligand>
</feature>
<comment type="caution">
    <text evidence="12">The sequence shown here is derived from an EMBL/GenBank/DDBJ whole genome shotgun (WGS) entry which is preliminary data.</text>
</comment>